<keyword evidence="1" id="KW-0732">Signal</keyword>
<dbReference type="Proteomes" id="UP000274922">
    <property type="component" value="Unassembled WGS sequence"/>
</dbReference>
<keyword evidence="3" id="KW-1185">Reference proteome</keyword>
<evidence type="ECO:0000313" key="3">
    <source>
        <dbReference type="Proteomes" id="UP000274922"/>
    </source>
</evidence>
<name>A0A4P9WY92_9FUNG</name>
<evidence type="ECO:0000256" key="1">
    <source>
        <dbReference type="SAM" id="SignalP"/>
    </source>
</evidence>
<evidence type="ECO:0000313" key="2">
    <source>
        <dbReference type="EMBL" id="RKO98404.1"/>
    </source>
</evidence>
<dbReference type="STRING" id="1555241.A0A4P9WY92"/>
<sequence length="95" mass="11004">QQYEDQVMSFLHTLMVLVHLTGGQPLREPELLSCTVYHGATLRRSLFCHTGRVMLATTYHKSQQLTGEPIRSYRFLHPRVGSLILQYLAYVVPFR</sequence>
<accession>A0A4P9WY92</accession>
<feature type="signal peptide" evidence="1">
    <location>
        <begin position="1"/>
        <end position="23"/>
    </location>
</feature>
<feature type="non-terminal residue" evidence="2">
    <location>
        <position position="95"/>
    </location>
</feature>
<dbReference type="AlphaFoldDB" id="A0A4P9WY92"/>
<reference evidence="3" key="1">
    <citation type="journal article" date="2018" name="Nat. Microbiol.">
        <title>Leveraging single-cell genomics to expand the fungal tree of life.</title>
        <authorList>
            <person name="Ahrendt S.R."/>
            <person name="Quandt C.A."/>
            <person name="Ciobanu D."/>
            <person name="Clum A."/>
            <person name="Salamov A."/>
            <person name="Andreopoulos B."/>
            <person name="Cheng J.F."/>
            <person name="Woyke T."/>
            <person name="Pelin A."/>
            <person name="Henrissat B."/>
            <person name="Reynolds N.K."/>
            <person name="Benny G.L."/>
            <person name="Smith M.E."/>
            <person name="James T.Y."/>
            <person name="Grigoriev I.V."/>
        </authorList>
    </citation>
    <scope>NUCLEOTIDE SEQUENCE [LARGE SCALE GENOMIC DNA]</scope>
    <source>
        <strain evidence="3">ATCC 52028</strain>
    </source>
</reference>
<protein>
    <submittedName>
        <fullName evidence="2">Uncharacterized protein</fullName>
    </submittedName>
</protein>
<gene>
    <name evidence="2" type="ORF">CXG81DRAFT_976</name>
</gene>
<dbReference type="EMBL" id="ML014450">
    <property type="protein sequence ID" value="RKO98404.1"/>
    <property type="molecule type" value="Genomic_DNA"/>
</dbReference>
<feature type="chain" id="PRO_5020685785" evidence="1">
    <location>
        <begin position="24"/>
        <end position="95"/>
    </location>
</feature>
<feature type="non-terminal residue" evidence="2">
    <location>
        <position position="1"/>
    </location>
</feature>
<organism evidence="2 3">
    <name type="scientific">Caulochytrium protostelioides</name>
    <dbReference type="NCBI Taxonomy" id="1555241"/>
    <lineage>
        <taxon>Eukaryota</taxon>
        <taxon>Fungi</taxon>
        <taxon>Fungi incertae sedis</taxon>
        <taxon>Chytridiomycota</taxon>
        <taxon>Chytridiomycota incertae sedis</taxon>
        <taxon>Chytridiomycetes</taxon>
        <taxon>Caulochytriales</taxon>
        <taxon>Caulochytriaceae</taxon>
        <taxon>Caulochytrium</taxon>
    </lineage>
</organism>
<proteinExistence type="predicted"/>
<dbReference type="OrthoDB" id="3943268at2759"/>